<keyword evidence="4" id="KW-1185">Reference proteome</keyword>
<sequence length="100" mass="11541">MKLNAFKYVVVICVTLALFFKVSNMILYLSYSTDNVEVLSTNDDATEKEEKKVETEYVVQQIVFHETLYFPLQTSKKILIPGHFFQLAYFPEVLTPPPSV</sequence>
<organism evidence="1 3">
    <name type="scientific">Pedobacter alluvionis</name>
    <dbReference type="NCBI Taxonomy" id="475253"/>
    <lineage>
        <taxon>Bacteria</taxon>
        <taxon>Pseudomonadati</taxon>
        <taxon>Bacteroidota</taxon>
        <taxon>Sphingobacteriia</taxon>
        <taxon>Sphingobacteriales</taxon>
        <taxon>Sphingobacteriaceae</taxon>
        <taxon>Pedobacter</taxon>
    </lineage>
</organism>
<evidence type="ECO:0000313" key="2">
    <source>
        <dbReference type="EMBL" id="TFB33239.1"/>
    </source>
</evidence>
<reference evidence="1 3" key="1">
    <citation type="submission" date="2018-10" db="EMBL/GenBank/DDBJ databases">
        <title>Genomic Encyclopedia of Archaeal and Bacterial Type Strains, Phase II (KMG-II): from individual species to whole genera.</title>
        <authorList>
            <person name="Goeker M."/>
        </authorList>
    </citation>
    <scope>NUCLEOTIDE SEQUENCE [LARGE SCALE GENOMIC DNA]</scope>
    <source>
        <strain evidence="1 3">DSM 19624</strain>
    </source>
</reference>
<dbReference type="Proteomes" id="UP000273898">
    <property type="component" value="Unassembled WGS sequence"/>
</dbReference>
<dbReference type="Proteomes" id="UP000297429">
    <property type="component" value="Unassembled WGS sequence"/>
</dbReference>
<protein>
    <submittedName>
        <fullName evidence="1">Uncharacterized protein</fullName>
    </submittedName>
</protein>
<comment type="caution">
    <text evidence="1">The sequence shown here is derived from an EMBL/GenBank/DDBJ whole genome shotgun (WGS) entry which is preliminary data.</text>
</comment>
<dbReference type="EMBL" id="SOPX01000001">
    <property type="protein sequence ID" value="TFB33239.1"/>
    <property type="molecule type" value="Genomic_DNA"/>
</dbReference>
<name>A0A497Y5V7_9SPHI</name>
<evidence type="ECO:0000313" key="4">
    <source>
        <dbReference type="Proteomes" id="UP000297429"/>
    </source>
</evidence>
<proteinExistence type="predicted"/>
<dbReference type="OrthoDB" id="769241at2"/>
<evidence type="ECO:0000313" key="3">
    <source>
        <dbReference type="Proteomes" id="UP000273898"/>
    </source>
</evidence>
<dbReference type="AlphaFoldDB" id="A0A497Y5V7"/>
<reference evidence="2 4" key="2">
    <citation type="submission" date="2019-03" db="EMBL/GenBank/DDBJ databases">
        <authorList>
            <person name="He R.-H."/>
        </authorList>
    </citation>
    <scope>NUCLEOTIDE SEQUENCE [LARGE SCALE GENOMIC DNA]</scope>
    <source>
        <strain evidence="2 4">DSM 19624</strain>
    </source>
</reference>
<dbReference type="RefSeq" id="WP_121284299.1">
    <property type="nucleotide sequence ID" value="NZ_RCCK01000011.1"/>
</dbReference>
<dbReference type="EMBL" id="RCCK01000011">
    <property type="protein sequence ID" value="RLJ77550.1"/>
    <property type="molecule type" value="Genomic_DNA"/>
</dbReference>
<gene>
    <name evidence="1" type="ORF">BCL90_2642</name>
    <name evidence="2" type="ORF">E3V97_04130</name>
</gene>
<evidence type="ECO:0000313" key="1">
    <source>
        <dbReference type="EMBL" id="RLJ77550.1"/>
    </source>
</evidence>
<accession>A0A497Y5V7</accession>